<dbReference type="EMBL" id="PVZC01000004">
    <property type="protein sequence ID" value="PRX98808.1"/>
    <property type="molecule type" value="Genomic_DNA"/>
</dbReference>
<dbReference type="InterPro" id="IPR036390">
    <property type="entry name" value="WH_DNA-bd_sf"/>
</dbReference>
<dbReference type="PROSITE" id="PS50995">
    <property type="entry name" value="HTH_MARR_2"/>
    <property type="match status" value="1"/>
</dbReference>
<evidence type="ECO:0000259" key="1">
    <source>
        <dbReference type="PROSITE" id="PS50995"/>
    </source>
</evidence>
<keyword evidence="3" id="KW-1185">Reference proteome</keyword>
<dbReference type="GO" id="GO:0003700">
    <property type="term" value="F:DNA-binding transcription factor activity"/>
    <property type="evidence" value="ECO:0007669"/>
    <property type="project" value="InterPro"/>
</dbReference>
<gene>
    <name evidence="2" type="ORF">CLV72_104388</name>
</gene>
<dbReference type="InterPro" id="IPR036388">
    <property type="entry name" value="WH-like_DNA-bd_sf"/>
</dbReference>
<evidence type="ECO:0000313" key="3">
    <source>
        <dbReference type="Proteomes" id="UP000237846"/>
    </source>
</evidence>
<comment type="caution">
    <text evidence="2">The sequence shown here is derived from an EMBL/GenBank/DDBJ whole genome shotgun (WGS) entry which is preliminary data.</text>
</comment>
<dbReference type="Pfam" id="PF12802">
    <property type="entry name" value="MarR_2"/>
    <property type="match status" value="1"/>
</dbReference>
<dbReference type="OrthoDB" id="9807800at2"/>
<dbReference type="SMART" id="SM00347">
    <property type="entry name" value="HTH_MARR"/>
    <property type="match status" value="1"/>
</dbReference>
<dbReference type="SUPFAM" id="SSF46785">
    <property type="entry name" value="Winged helix' DNA-binding domain"/>
    <property type="match status" value="1"/>
</dbReference>
<dbReference type="PANTHER" id="PTHR33164:SF99">
    <property type="entry name" value="MARR FAMILY REGULATORY PROTEIN"/>
    <property type="match status" value="1"/>
</dbReference>
<name>A0A2T0Q4R4_9ACTN</name>
<sequence>MHSDDALSLAAVFLAAGRGLVDAIHADVTAHGYRDLRPVHGFAFSRLAPDGATVSELAAHLDVTKQAASQMVDELVRKGYVQRRAHPADARARLVVLTERGRACTRAAERAAQAALRPWAAELGERRLRELAADLARVAPGGPLRPIW</sequence>
<dbReference type="PANTHER" id="PTHR33164">
    <property type="entry name" value="TRANSCRIPTIONAL REGULATOR, MARR FAMILY"/>
    <property type="match status" value="1"/>
</dbReference>
<dbReference type="InterPro" id="IPR039422">
    <property type="entry name" value="MarR/SlyA-like"/>
</dbReference>
<dbReference type="GO" id="GO:0006950">
    <property type="term" value="P:response to stress"/>
    <property type="evidence" value="ECO:0007669"/>
    <property type="project" value="TreeGrafter"/>
</dbReference>
<evidence type="ECO:0000313" key="2">
    <source>
        <dbReference type="EMBL" id="PRX98808.1"/>
    </source>
</evidence>
<proteinExistence type="predicted"/>
<accession>A0A2T0Q4R4</accession>
<dbReference type="Gene3D" id="1.10.10.10">
    <property type="entry name" value="Winged helix-like DNA-binding domain superfamily/Winged helix DNA-binding domain"/>
    <property type="match status" value="1"/>
</dbReference>
<dbReference type="AlphaFoldDB" id="A0A2T0Q4R4"/>
<dbReference type="InterPro" id="IPR000835">
    <property type="entry name" value="HTH_MarR-typ"/>
</dbReference>
<organism evidence="2 3">
    <name type="scientific">Allonocardiopsis opalescens</name>
    <dbReference type="NCBI Taxonomy" id="1144618"/>
    <lineage>
        <taxon>Bacteria</taxon>
        <taxon>Bacillati</taxon>
        <taxon>Actinomycetota</taxon>
        <taxon>Actinomycetes</taxon>
        <taxon>Streptosporangiales</taxon>
        <taxon>Allonocardiopsis</taxon>
    </lineage>
</organism>
<dbReference type="Proteomes" id="UP000237846">
    <property type="component" value="Unassembled WGS sequence"/>
</dbReference>
<reference evidence="2 3" key="1">
    <citation type="submission" date="2018-03" db="EMBL/GenBank/DDBJ databases">
        <title>Genomic Encyclopedia of Archaeal and Bacterial Type Strains, Phase II (KMG-II): from individual species to whole genera.</title>
        <authorList>
            <person name="Goeker M."/>
        </authorList>
    </citation>
    <scope>NUCLEOTIDE SEQUENCE [LARGE SCALE GENOMIC DNA]</scope>
    <source>
        <strain evidence="2 3">DSM 45601</strain>
    </source>
</reference>
<feature type="domain" description="HTH marR-type" evidence="1">
    <location>
        <begin position="2"/>
        <end position="140"/>
    </location>
</feature>
<protein>
    <submittedName>
        <fullName evidence="2">MarR family protein</fullName>
    </submittedName>
</protein>
<dbReference type="PRINTS" id="PR00598">
    <property type="entry name" value="HTHMARR"/>
</dbReference>
<dbReference type="RefSeq" id="WP_106246291.1">
    <property type="nucleotide sequence ID" value="NZ_PVZC01000004.1"/>
</dbReference>